<dbReference type="InterPro" id="IPR036047">
    <property type="entry name" value="F-box-like_dom_sf"/>
</dbReference>
<feature type="region of interest" description="Disordered" evidence="2">
    <location>
        <begin position="665"/>
        <end position="728"/>
    </location>
</feature>
<comment type="subcellular location">
    <subcellularLocation>
        <location evidence="1">Cytoplasm</location>
        <location evidence="1">Cytoskeleton</location>
        <location evidence="1">Cilium axoneme</location>
    </subcellularLocation>
</comment>
<evidence type="ECO:0000313" key="3">
    <source>
        <dbReference type="EMBL" id="GIL79956.1"/>
    </source>
</evidence>
<evidence type="ECO:0000256" key="1">
    <source>
        <dbReference type="ARBA" id="ARBA00004430"/>
    </source>
</evidence>
<comment type="caution">
    <text evidence="3">The sequence shown here is derived from an EMBL/GenBank/DDBJ whole genome shotgun (WGS) entry which is preliminary data.</text>
</comment>
<evidence type="ECO:0000313" key="4">
    <source>
        <dbReference type="Proteomes" id="UP000747110"/>
    </source>
</evidence>
<dbReference type="EMBL" id="BNCP01000017">
    <property type="protein sequence ID" value="GIL79956.1"/>
    <property type="molecule type" value="Genomic_DNA"/>
</dbReference>
<dbReference type="InterPro" id="IPR032675">
    <property type="entry name" value="LRR_dom_sf"/>
</dbReference>
<dbReference type="AlphaFoldDB" id="A0A8J4GKA8"/>
<dbReference type="OrthoDB" id="529432at2759"/>
<dbReference type="Gene3D" id="3.80.10.10">
    <property type="entry name" value="Ribonuclease Inhibitor"/>
    <property type="match status" value="1"/>
</dbReference>
<gene>
    <name evidence="3" type="ORF">Vretifemale_9194</name>
</gene>
<keyword evidence="4" id="KW-1185">Reference proteome</keyword>
<dbReference type="Proteomes" id="UP000747110">
    <property type="component" value="Unassembled WGS sequence"/>
</dbReference>
<dbReference type="SUPFAM" id="SSF52058">
    <property type="entry name" value="L domain-like"/>
    <property type="match status" value="1"/>
</dbReference>
<dbReference type="CDD" id="cd09917">
    <property type="entry name" value="F-box_SF"/>
    <property type="match status" value="1"/>
</dbReference>
<sequence>MQAAGQRTKRQAAAVGANDKQQAKAQSGTQPAAARKQKRRASELAANPVAKKTRRSAPELPKAGSNGHATPVAPTRSAYNLRTRSSMPATGTRLTDNSMPVSAPTGGLPSSVRPRSPNQMATWSELPVEVLKIICQHLDPGTILAARRVAVAMREACSTAPVRLRFTLPMQSSPWVPAQLEAWERRINGVAGLLGSSKMAANELQLRMEGAASWKGDDGMPAAQVQNAVQRLAPLLVSLGKLGSLAAMPITHLDVELPITVETIQMLSNALPNVASLRLDSLIPPPHNHAMILSETSAFANVRKLDICVTAWDQIQCLSTLTQLTDLNVRYCIWNIPELTPLGSLPNLTTFGIQVLDDRARLQLDFLGSLVRSSISLRHLRADIILSRTVVSESGPASCDFLAGCGLQTLELDVRVPEDAARTAHSHFRNLYLAPLGCKVNLTIRADALSRELSFESAATCGVNLSMPRLGMAHPAPAEPRERWSSLNMSDLGTHPHGALTLLHLRGYHTALSMLPDLSAACLTRLQISNARLSPADFAVLGGCTTLEHLFMKFTYQPDSPGSGGSNLSDTAISSCHNGSQSFTQTLVDFIRPRELQNSLRLAVHGTHGMLTRARKSLQEAGRRSTGSAAEAPAPPPDCTSKPAPYVLLPLLKLERLRSLELLEEPQPPAALPPRLSTVGAGAGASPSPLAAGGAGATAGTTGTRPRRGTVAAAVGPSSSAAAAPQAQGTKTLLPLTRSGLWHFLTHVASMQDMKAVSIRFLTDAADLPDCPCRTPCFVSGTRGKGSPSPHPIDDPSVRCVFLMMDSECYKFVLGSLVVQSPIWYRPSAWPPLDS</sequence>
<evidence type="ECO:0000256" key="2">
    <source>
        <dbReference type="SAM" id="MobiDB-lite"/>
    </source>
</evidence>
<feature type="compositionally biased region" description="Polar residues" evidence="2">
    <location>
        <begin position="77"/>
        <end position="100"/>
    </location>
</feature>
<feature type="region of interest" description="Disordered" evidence="2">
    <location>
        <begin position="1"/>
        <end position="117"/>
    </location>
</feature>
<feature type="region of interest" description="Disordered" evidence="2">
    <location>
        <begin position="613"/>
        <end position="642"/>
    </location>
</feature>
<protein>
    <submittedName>
        <fullName evidence="3">Uncharacterized protein</fullName>
    </submittedName>
</protein>
<dbReference type="GO" id="GO:0005930">
    <property type="term" value="C:axoneme"/>
    <property type="evidence" value="ECO:0007669"/>
    <property type="project" value="UniProtKB-SubCell"/>
</dbReference>
<dbReference type="SUPFAM" id="SSF81383">
    <property type="entry name" value="F-box domain"/>
    <property type="match status" value="1"/>
</dbReference>
<proteinExistence type="predicted"/>
<organism evidence="3 4">
    <name type="scientific">Volvox reticuliferus</name>
    <dbReference type="NCBI Taxonomy" id="1737510"/>
    <lineage>
        <taxon>Eukaryota</taxon>
        <taxon>Viridiplantae</taxon>
        <taxon>Chlorophyta</taxon>
        <taxon>core chlorophytes</taxon>
        <taxon>Chlorophyceae</taxon>
        <taxon>CS clade</taxon>
        <taxon>Chlamydomonadales</taxon>
        <taxon>Volvocaceae</taxon>
        <taxon>Volvox</taxon>
    </lineage>
</organism>
<feature type="compositionally biased region" description="Low complexity" evidence="2">
    <location>
        <begin position="673"/>
        <end position="728"/>
    </location>
</feature>
<name>A0A8J4GKA8_9CHLO</name>
<accession>A0A8J4GKA8</accession>
<feature type="compositionally biased region" description="Polar residues" evidence="2">
    <location>
        <begin position="19"/>
        <end position="30"/>
    </location>
</feature>
<reference evidence="3" key="1">
    <citation type="journal article" date="2021" name="Proc. Natl. Acad. Sci. U.S.A.">
        <title>Three genomes in the algal genus Volvox reveal the fate of a haploid sex-determining region after a transition to homothallism.</title>
        <authorList>
            <person name="Yamamoto K."/>
            <person name="Hamaji T."/>
            <person name="Kawai-Toyooka H."/>
            <person name="Matsuzaki R."/>
            <person name="Takahashi F."/>
            <person name="Nishimura Y."/>
            <person name="Kawachi M."/>
            <person name="Noguchi H."/>
            <person name="Minakuchi Y."/>
            <person name="Umen J.G."/>
            <person name="Toyoda A."/>
            <person name="Nozaki H."/>
        </authorList>
    </citation>
    <scope>NUCLEOTIDE SEQUENCE</scope>
    <source>
        <strain evidence="3">NIES-3786</strain>
    </source>
</reference>